<proteinExistence type="predicted"/>
<gene>
    <name evidence="2" type="ORF">HMPREF9135_1983</name>
</gene>
<protein>
    <submittedName>
        <fullName evidence="2">Putative lipoprotein</fullName>
    </submittedName>
</protein>
<dbReference type="PROSITE" id="PS51257">
    <property type="entry name" value="PROKAR_LIPOPROTEIN"/>
    <property type="match status" value="1"/>
</dbReference>
<comment type="caution">
    <text evidence="2">The sequence shown here is derived from an EMBL/GenBank/DDBJ whole genome shotgun (WGS) entry which is preliminary data.</text>
</comment>
<keyword evidence="3" id="KW-1185">Reference proteome</keyword>
<name>U2P4Z7_9BACT</name>
<evidence type="ECO:0000313" key="3">
    <source>
        <dbReference type="Proteomes" id="UP000016648"/>
    </source>
</evidence>
<dbReference type="EMBL" id="AWEY01000026">
    <property type="protein sequence ID" value="ERK39236.1"/>
    <property type="molecule type" value="Genomic_DNA"/>
</dbReference>
<evidence type="ECO:0000256" key="1">
    <source>
        <dbReference type="SAM" id="SignalP"/>
    </source>
</evidence>
<keyword evidence="2" id="KW-0449">Lipoprotein</keyword>
<organism evidence="2 3">
    <name type="scientific">Segatella baroniae F0067</name>
    <dbReference type="NCBI Taxonomy" id="1115809"/>
    <lineage>
        <taxon>Bacteria</taxon>
        <taxon>Pseudomonadati</taxon>
        <taxon>Bacteroidota</taxon>
        <taxon>Bacteroidia</taxon>
        <taxon>Bacteroidales</taxon>
        <taxon>Prevotellaceae</taxon>
        <taxon>Segatella</taxon>
    </lineage>
</organism>
<dbReference type="InterPro" id="IPR032276">
    <property type="entry name" value="DUF4836"/>
</dbReference>
<sequence length="452" mass="49612">MRRSNLCLFMKGCLTAMAAMLVLVSCHDSDYLNAIPSESTALMSIDISKLDTKQAAAFMQLLPEQDVAKSGVDFSRKLYLFESPDENLGLCGRVKNSDEIAAFLGSMKSTVVSPMEEYRGAHFAVIKDTWVVGFNDRSFLLMGPVSVEGQKVLRQQMAKYLDQDEEQSIAGSRILAKLDSIDSPVALVAQAQALPDKLTAPFTLGAPKSADASQVIIAAKMNAVDKVLMIEGETFSFNKSINNALQKAYNEYLPITDKFVDNASAPHIFSIFMNVDGSKFINHLHDSNMLMGLLAGINTAIDMDNIIRSFKGDMLMAIPSYTDNQLQLAMAAQLGSHQWLQDVAYWKKSCPPGGKILDWRKNAYYYKGGDTSYYFGVTPTNLFYSGSSATLAQSTLNKAETPLSPTVAEQIKGKKVAMVVNLNAIKNDKAQLARDFLKPVFGDLSTIVYTLK</sequence>
<dbReference type="AlphaFoldDB" id="U2P4Z7"/>
<reference evidence="2 3" key="1">
    <citation type="submission" date="2013-08" db="EMBL/GenBank/DDBJ databases">
        <authorList>
            <person name="Durkin A.S."/>
            <person name="Haft D.R."/>
            <person name="McCorrison J."/>
            <person name="Torralba M."/>
            <person name="Gillis M."/>
            <person name="Haft D.H."/>
            <person name="Methe B."/>
            <person name="Sutton G."/>
            <person name="Nelson K.E."/>
        </authorList>
    </citation>
    <scope>NUCLEOTIDE SEQUENCE [LARGE SCALE GENOMIC DNA]</scope>
    <source>
        <strain evidence="2 3">F0067</strain>
    </source>
</reference>
<dbReference type="Pfam" id="PF16120">
    <property type="entry name" value="DUF4836"/>
    <property type="match status" value="1"/>
</dbReference>
<dbReference type="Proteomes" id="UP000016648">
    <property type="component" value="Unassembled WGS sequence"/>
</dbReference>
<evidence type="ECO:0000313" key="2">
    <source>
        <dbReference type="EMBL" id="ERK39236.1"/>
    </source>
</evidence>
<dbReference type="RefSeq" id="WP_021589779.1">
    <property type="nucleotide sequence ID" value="NZ_AWEY01000026.1"/>
</dbReference>
<keyword evidence="1" id="KW-0732">Signal</keyword>
<accession>U2P4Z7</accession>
<feature type="chain" id="PRO_5004632242" evidence="1">
    <location>
        <begin position="19"/>
        <end position="452"/>
    </location>
</feature>
<dbReference type="PATRIC" id="fig|1115809.3.peg.1475"/>
<feature type="signal peptide" evidence="1">
    <location>
        <begin position="1"/>
        <end position="18"/>
    </location>
</feature>